<dbReference type="PANTHER" id="PTHR44051:SF8">
    <property type="entry name" value="GLUTATHIONE S-TRANSFERASE GSTA"/>
    <property type="match status" value="1"/>
</dbReference>
<dbReference type="InterPro" id="IPR004045">
    <property type="entry name" value="Glutathione_S-Trfase_N"/>
</dbReference>
<dbReference type="Gene3D" id="1.20.1050.10">
    <property type="match status" value="1"/>
</dbReference>
<reference evidence="3 4" key="1">
    <citation type="submission" date="2023-01" db="EMBL/GenBank/DDBJ databases">
        <title>Novel diversity within Roseofilum (Cyanobacteria; Desertifilaceae) from marine benthic mats with descriptions of four novel species.</title>
        <authorList>
            <person name="Wang Y."/>
            <person name="Berthold D.E."/>
            <person name="Hu J."/>
            <person name="Lefler F.W."/>
            <person name="Laughinghouse H.D. IV."/>
        </authorList>
    </citation>
    <scope>NUCLEOTIDE SEQUENCE [LARGE SCALE GENOMIC DNA]</scope>
    <source>
        <strain evidence="3 4">BLCC-M114</strain>
    </source>
</reference>
<proteinExistence type="predicted"/>
<dbReference type="SFLD" id="SFLDG01150">
    <property type="entry name" value="Main.1:_Beta-like"/>
    <property type="match status" value="1"/>
</dbReference>
<dbReference type="InterPro" id="IPR036282">
    <property type="entry name" value="Glutathione-S-Trfase_C_sf"/>
</dbReference>
<sequence>MTENPTSELQLYGGPRTRSPLVQWYLEELNLPYQYISLNIQENEHRKPEYLTINPMGKVPALVDEDFTIWESGAILLYLAEKYGNLPDDLEGRSQRVQWVLFANATLGPGLFLPDRRDREMPRLLAPLNQILSQQPFLLGSNLDVADVAVASYLYYAQMLAQLDYGDYPAIVAYLERITSRKAFQNTLGQRFAGS</sequence>
<accession>A0ABT7B5K9</accession>
<dbReference type="InterPro" id="IPR040079">
    <property type="entry name" value="Glutathione_S-Trfase"/>
</dbReference>
<dbReference type="SUPFAM" id="SSF52833">
    <property type="entry name" value="Thioredoxin-like"/>
    <property type="match status" value="1"/>
</dbReference>
<evidence type="ECO:0000313" key="4">
    <source>
        <dbReference type="Proteomes" id="UP001235849"/>
    </source>
</evidence>
<dbReference type="SFLD" id="SFLDS00019">
    <property type="entry name" value="Glutathione_Transferase_(cytos"/>
    <property type="match status" value="1"/>
</dbReference>
<evidence type="ECO:0000313" key="3">
    <source>
        <dbReference type="EMBL" id="MDJ1173914.1"/>
    </source>
</evidence>
<dbReference type="Proteomes" id="UP001235849">
    <property type="component" value="Unassembled WGS sequence"/>
</dbReference>
<dbReference type="EMBL" id="JAQOSO010000032">
    <property type="protein sequence ID" value="MDJ1173914.1"/>
    <property type="molecule type" value="Genomic_DNA"/>
</dbReference>
<gene>
    <name evidence="3" type="ORF">PMG25_07385</name>
</gene>
<comment type="caution">
    <text evidence="3">The sequence shown here is derived from an EMBL/GenBank/DDBJ whole genome shotgun (WGS) entry which is preliminary data.</text>
</comment>
<dbReference type="InterPro" id="IPR036249">
    <property type="entry name" value="Thioredoxin-like_sf"/>
</dbReference>
<organism evidence="3 4">
    <name type="scientific">Roseofilum capinflatum BLCC-M114</name>
    <dbReference type="NCBI Taxonomy" id="3022440"/>
    <lineage>
        <taxon>Bacteria</taxon>
        <taxon>Bacillati</taxon>
        <taxon>Cyanobacteriota</taxon>
        <taxon>Cyanophyceae</taxon>
        <taxon>Desertifilales</taxon>
        <taxon>Desertifilaceae</taxon>
        <taxon>Roseofilum</taxon>
        <taxon>Roseofilum capinflatum</taxon>
    </lineage>
</organism>
<evidence type="ECO:0000259" key="2">
    <source>
        <dbReference type="PROSITE" id="PS50405"/>
    </source>
</evidence>
<evidence type="ECO:0000259" key="1">
    <source>
        <dbReference type="PROSITE" id="PS50404"/>
    </source>
</evidence>
<name>A0ABT7B5K9_9CYAN</name>
<protein>
    <submittedName>
        <fullName evidence="3">Glutathione S-transferase family protein</fullName>
    </submittedName>
</protein>
<dbReference type="CDD" id="cd03046">
    <property type="entry name" value="GST_N_GTT1_like"/>
    <property type="match status" value="1"/>
</dbReference>
<feature type="domain" description="GST C-terminal" evidence="2">
    <location>
        <begin position="68"/>
        <end position="195"/>
    </location>
</feature>
<dbReference type="SFLD" id="SFLDG00358">
    <property type="entry name" value="Main_(cytGST)"/>
    <property type="match status" value="1"/>
</dbReference>
<dbReference type="SUPFAM" id="SSF47616">
    <property type="entry name" value="GST C-terminal domain-like"/>
    <property type="match status" value="1"/>
</dbReference>
<dbReference type="InterPro" id="IPR010987">
    <property type="entry name" value="Glutathione-S-Trfase_C-like"/>
</dbReference>
<dbReference type="Pfam" id="PF02798">
    <property type="entry name" value="GST_N"/>
    <property type="match status" value="1"/>
</dbReference>
<dbReference type="PROSITE" id="PS50404">
    <property type="entry name" value="GST_NTER"/>
    <property type="match status" value="1"/>
</dbReference>
<keyword evidence="4" id="KW-1185">Reference proteome</keyword>
<dbReference type="Pfam" id="PF13410">
    <property type="entry name" value="GST_C_2"/>
    <property type="match status" value="1"/>
</dbReference>
<dbReference type="PROSITE" id="PS50405">
    <property type="entry name" value="GST_CTER"/>
    <property type="match status" value="1"/>
</dbReference>
<feature type="domain" description="GST N-terminal" evidence="1">
    <location>
        <begin position="6"/>
        <end position="87"/>
    </location>
</feature>
<dbReference type="PANTHER" id="PTHR44051">
    <property type="entry name" value="GLUTATHIONE S-TRANSFERASE-RELATED"/>
    <property type="match status" value="1"/>
</dbReference>
<dbReference type="Gene3D" id="3.40.30.10">
    <property type="entry name" value="Glutaredoxin"/>
    <property type="match status" value="1"/>
</dbReference>